<keyword evidence="4 11" id="KW-0479">Metal-binding</keyword>
<proteinExistence type="inferred from homology"/>
<keyword evidence="11" id="KW-0963">Cytoplasm</keyword>
<dbReference type="PANTHER" id="PTHR38839:SF7">
    <property type="entry name" value="TRANSCRIPTIONAL REGULATOR WHIB4"/>
    <property type="match status" value="1"/>
</dbReference>
<dbReference type="GO" id="GO:0045892">
    <property type="term" value="P:negative regulation of DNA-templated transcription"/>
    <property type="evidence" value="ECO:0007669"/>
    <property type="project" value="TreeGrafter"/>
</dbReference>
<evidence type="ECO:0000256" key="2">
    <source>
        <dbReference type="ARBA" id="ARBA00006597"/>
    </source>
</evidence>
<sequence length="119" mass="13517">MAEAEDEHWIVRGKCRTVGPDELFVEGAAQNRAKAFCSGCPVHATCLAHALDNRIEHGIWGGMTERERRALLRRRPLVTSWRRLLETARAEYERSADAGESTTDERTHLITSEPMRWSA</sequence>
<evidence type="ECO:0000256" key="9">
    <source>
        <dbReference type="ARBA" id="ARBA00023157"/>
    </source>
</evidence>
<feature type="domain" description="4Fe-4S Wbl-type" evidence="13">
    <location>
        <begin position="14"/>
        <end position="70"/>
    </location>
</feature>
<protein>
    <recommendedName>
        <fullName evidence="11">Transcriptional regulator WhiB</fullName>
    </recommendedName>
</protein>
<dbReference type="GO" id="GO:0047134">
    <property type="term" value="F:protein-disulfide reductase [NAD(P)H] activity"/>
    <property type="evidence" value="ECO:0007669"/>
    <property type="project" value="TreeGrafter"/>
</dbReference>
<comment type="subcellular location">
    <subcellularLocation>
        <location evidence="1 11">Cytoplasm</location>
    </subcellularLocation>
</comment>
<evidence type="ECO:0000256" key="11">
    <source>
        <dbReference type="HAMAP-Rule" id="MF_01479"/>
    </source>
</evidence>
<reference evidence="14" key="1">
    <citation type="journal article" date="2014" name="Int. J. Syst. Evol. Microbiol.">
        <title>Complete genome sequence of Corynebacterium casei LMG S-19264T (=DSM 44701T), isolated from a smear-ripened cheese.</title>
        <authorList>
            <consortium name="US DOE Joint Genome Institute (JGI-PGF)"/>
            <person name="Walter F."/>
            <person name="Albersmeier A."/>
            <person name="Kalinowski J."/>
            <person name="Ruckert C."/>
        </authorList>
    </citation>
    <scope>NUCLEOTIDE SEQUENCE</scope>
    <source>
        <strain evidence="14">JCM 4637</strain>
    </source>
</reference>
<comment type="cofactor">
    <cofactor evidence="11">
        <name>[4Fe-4S] cluster</name>
        <dbReference type="ChEBI" id="CHEBI:49883"/>
    </cofactor>
    <text evidence="11">Binds 1 [4Fe-4S] cluster per subunit. Following nitrosylation of the [4Fe-4S] cluster binds 1 [4Fe-8(NO)] cluster per subunit.</text>
</comment>
<keyword evidence="8 11" id="KW-0238">DNA-binding</keyword>
<keyword evidence="7 11" id="KW-0805">Transcription regulation</keyword>
<evidence type="ECO:0000313" key="14">
    <source>
        <dbReference type="EMBL" id="GHD13799.1"/>
    </source>
</evidence>
<feature type="binding site" evidence="11">
    <location>
        <position position="15"/>
    </location>
    <ligand>
        <name>[4Fe-4S] cluster</name>
        <dbReference type="ChEBI" id="CHEBI:49883"/>
    </ligand>
</feature>
<dbReference type="InterPro" id="IPR034768">
    <property type="entry name" value="4FE4S_WBL"/>
</dbReference>
<dbReference type="GO" id="GO:0003677">
    <property type="term" value="F:DNA binding"/>
    <property type="evidence" value="ECO:0007669"/>
    <property type="project" value="UniProtKB-UniRule"/>
</dbReference>
<evidence type="ECO:0000256" key="12">
    <source>
        <dbReference type="SAM" id="MobiDB-lite"/>
    </source>
</evidence>
<dbReference type="GO" id="GO:0046872">
    <property type="term" value="F:metal ion binding"/>
    <property type="evidence" value="ECO:0007669"/>
    <property type="project" value="UniProtKB-KW"/>
</dbReference>
<evidence type="ECO:0000256" key="8">
    <source>
        <dbReference type="ARBA" id="ARBA00023125"/>
    </source>
</evidence>
<evidence type="ECO:0000256" key="1">
    <source>
        <dbReference type="ARBA" id="ARBA00004496"/>
    </source>
</evidence>
<name>A0A918X5I1_9ACTN</name>
<keyword evidence="5 11" id="KW-0408">Iron</keyword>
<feature type="binding site" evidence="11">
    <location>
        <position position="40"/>
    </location>
    <ligand>
        <name>[4Fe-4S] cluster</name>
        <dbReference type="ChEBI" id="CHEBI:49883"/>
    </ligand>
</feature>
<evidence type="ECO:0000256" key="7">
    <source>
        <dbReference type="ARBA" id="ARBA00023015"/>
    </source>
</evidence>
<dbReference type="EMBL" id="BMVC01000020">
    <property type="protein sequence ID" value="GHD13799.1"/>
    <property type="molecule type" value="Genomic_DNA"/>
</dbReference>
<comment type="PTM">
    <text evidence="11">The Fe-S cluster can be nitrosylated by nitric oxide (NO).</text>
</comment>
<dbReference type="GO" id="GO:0005737">
    <property type="term" value="C:cytoplasm"/>
    <property type="evidence" value="ECO:0007669"/>
    <property type="project" value="UniProtKB-SubCell"/>
</dbReference>
<comment type="similarity">
    <text evidence="2 11">Belongs to the WhiB family.</text>
</comment>
<dbReference type="GO" id="GO:0051539">
    <property type="term" value="F:4 iron, 4 sulfur cluster binding"/>
    <property type="evidence" value="ECO:0007669"/>
    <property type="project" value="UniProtKB-UniRule"/>
</dbReference>
<organism evidence="14 15">
    <name type="scientific">Streptomyces finlayi</name>
    <dbReference type="NCBI Taxonomy" id="67296"/>
    <lineage>
        <taxon>Bacteria</taxon>
        <taxon>Bacillati</taxon>
        <taxon>Actinomycetota</taxon>
        <taxon>Actinomycetes</taxon>
        <taxon>Kitasatosporales</taxon>
        <taxon>Streptomycetaceae</taxon>
        <taxon>Streptomyces</taxon>
    </lineage>
</organism>
<keyword evidence="6 11" id="KW-0411">Iron-sulfur</keyword>
<feature type="compositionally biased region" description="Basic and acidic residues" evidence="12">
    <location>
        <begin position="91"/>
        <end position="108"/>
    </location>
</feature>
<dbReference type="Proteomes" id="UP000638353">
    <property type="component" value="Unassembled WGS sequence"/>
</dbReference>
<comment type="caution">
    <text evidence="14">The sequence shown here is derived from an EMBL/GenBank/DDBJ whole genome shotgun (WGS) entry which is preliminary data.</text>
</comment>
<dbReference type="GO" id="GO:0045454">
    <property type="term" value="P:cell redox homeostasis"/>
    <property type="evidence" value="ECO:0007669"/>
    <property type="project" value="TreeGrafter"/>
</dbReference>
<dbReference type="PROSITE" id="PS51674">
    <property type="entry name" value="4FE4S_WBL"/>
    <property type="match status" value="1"/>
</dbReference>
<evidence type="ECO:0000256" key="6">
    <source>
        <dbReference type="ARBA" id="ARBA00023014"/>
    </source>
</evidence>
<dbReference type="InterPro" id="IPR003482">
    <property type="entry name" value="Whib"/>
</dbReference>
<evidence type="ECO:0000256" key="4">
    <source>
        <dbReference type="ARBA" id="ARBA00022723"/>
    </source>
</evidence>
<reference evidence="14" key="2">
    <citation type="submission" date="2020-09" db="EMBL/GenBank/DDBJ databases">
        <authorList>
            <person name="Sun Q."/>
            <person name="Ohkuma M."/>
        </authorList>
    </citation>
    <scope>NUCLEOTIDE SEQUENCE</scope>
    <source>
        <strain evidence="14">JCM 4637</strain>
    </source>
</reference>
<dbReference type="AlphaFoldDB" id="A0A918X5I1"/>
<accession>A0A918X5I1</accession>
<evidence type="ECO:0000259" key="13">
    <source>
        <dbReference type="PROSITE" id="PS51674"/>
    </source>
</evidence>
<comment type="PTM">
    <text evidence="11">Upon Fe-S cluster removal intramolecular disulfide bonds are formed.</text>
</comment>
<keyword evidence="3 11" id="KW-0004">4Fe-4S</keyword>
<keyword evidence="9 11" id="KW-1015">Disulfide bond</keyword>
<dbReference type="GO" id="GO:0035731">
    <property type="term" value="F:dinitrosyl-iron complex binding"/>
    <property type="evidence" value="ECO:0007669"/>
    <property type="project" value="UniProtKB-UniRule"/>
</dbReference>
<evidence type="ECO:0000256" key="5">
    <source>
        <dbReference type="ARBA" id="ARBA00023004"/>
    </source>
</evidence>
<feature type="binding site" evidence="11">
    <location>
        <position position="37"/>
    </location>
    <ligand>
        <name>[4Fe-4S] cluster</name>
        <dbReference type="ChEBI" id="CHEBI:49883"/>
    </ligand>
</feature>
<keyword evidence="10 11" id="KW-0804">Transcription</keyword>
<feature type="binding site" evidence="11">
    <location>
        <position position="46"/>
    </location>
    <ligand>
        <name>[4Fe-4S] cluster</name>
        <dbReference type="ChEBI" id="CHEBI:49883"/>
    </ligand>
</feature>
<dbReference type="HAMAP" id="MF_01479">
    <property type="entry name" value="WhiB"/>
    <property type="match status" value="1"/>
</dbReference>
<evidence type="ECO:0000256" key="3">
    <source>
        <dbReference type="ARBA" id="ARBA00022485"/>
    </source>
</evidence>
<feature type="region of interest" description="Disordered" evidence="12">
    <location>
        <begin position="91"/>
        <end position="119"/>
    </location>
</feature>
<evidence type="ECO:0000256" key="10">
    <source>
        <dbReference type="ARBA" id="ARBA00023163"/>
    </source>
</evidence>
<gene>
    <name evidence="11 14" type="primary">whiB</name>
    <name evidence="14" type="ORF">GCM10010334_72410</name>
</gene>
<comment type="function">
    <text evidence="11">Acts as a transcriptional regulator. Probably redox-responsive. The apo- but not holo-form probably binds DNA.</text>
</comment>
<dbReference type="RefSeq" id="WP_308437004.1">
    <property type="nucleotide sequence ID" value="NZ_BMVC01000020.1"/>
</dbReference>
<dbReference type="Pfam" id="PF02467">
    <property type="entry name" value="Whib"/>
    <property type="match status" value="1"/>
</dbReference>
<evidence type="ECO:0000313" key="15">
    <source>
        <dbReference type="Proteomes" id="UP000638353"/>
    </source>
</evidence>
<dbReference type="PANTHER" id="PTHR38839">
    <property type="entry name" value="TRANSCRIPTIONAL REGULATOR WHID-RELATED"/>
    <property type="match status" value="1"/>
</dbReference>